<evidence type="ECO:0000256" key="1">
    <source>
        <dbReference type="SAM" id="MobiDB-lite"/>
    </source>
</evidence>
<feature type="domain" description="PASTA" evidence="3">
    <location>
        <begin position="134"/>
        <end position="201"/>
    </location>
</feature>
<reference evidence="4" key="1">
    <citation type="submission" date="2020-04" db="EMBL/GenBank/DDBJ databases">
        <authorList>
            <person name="Zhang T."/>
        </authorList>
    </citation>
    <scope>NUCLEOTIDE SEQUENCE</scope>
    <source>
        <strain evidence="4">HKST-UBA02</strain>
    </source>
</reference>
<dbReference type="EMBL" id="JAGQHS010000043">
    <property type="protein sequence ID" value="MCA9756134.1"/>
    <property type="molecule type" value="Genomic_DNA"/>
</dbReference>
<keyword evidence="2" id="KW-1133">Transmembrane helix</keyword>
<feature type="domain" description="PASTA" evidence="3">
    <location>
        <begin position="66"/>
        <end position="133"/>
    </location>
</feature>
<feature type="region of interest" description="Disordered" evidence="1">
    <location>
        <begin position="1"/>
        <end position="29"/>
    </location>
</feature>
<accession>A0A956NFR5</accession>
<dbReference type="Proteomes" id="UP000739538">
    <property type="component" value="Unassembled WGS sequence"/>
</dbReference>
<dbReference type="CDD" id="cd06577">
    <property type="entry name" value="PASTA_pknB"/>
    <property type="match status" value="3"/>
</dbReference>
<feature type="transmembrane region" description="Helical" evidence="2">
    <location>
        <begin position="37"/>
        <end position="55"/>
    </location>
</feature>
<name>A0A956NFR5_UNCEI</name>
<keyword evidence="2" id="KW-0812">Transmembrane</keyword>
<dbReference type="AlphaFoldDB" id="A0A956NFR5"/>
<dbReference type="Gene3D" id="3.30.10.20">
    <property type="match status" value="3"/>
</dbReference>
<evidence type="ECO:0000313" key="4">
    <source>
        <dbReference type="EMBL" id="MCA9756134.1"/>
    </source>
</evidence>
<dbReference type="PROSITE" id="PS51178">
    <property type="entry name" value="PASTA"/>
    <property type="match status" value="3"/>
</dbReference>
<evidence type="ECO:0000313" key="5">
    <source>
        <dbReference type="Proteomes" id="UP000739538"/>
    </source>
</evidence>
<organism evidence="4 5">
    <name type="scientific">Eiseniibacteriota bacterium</name>
    <dbReference type="NCBI Taxonomy" id="2212470"/>
    <lineage>
        <taxon>Bacteria</taxon>
        <taxon>Candidatus Eiseniibacteriota</taxon>
    </lineage>
</organism>
<gene>
    <name evidence="4" type="ORF">KDA27_10050</name>
</gene>
<reference evidence="4" key="2">
    <citation type="journal article" date="2021" name="Microbiome">
        <title>Successional dynamics and alternative stable states in a saline activated sludge microbial community over 9 years.</title>
        <authorList>
            <person name="Wang Y."/>
            <person name="Ye J."/>
            <person name="Ju F."/>
            <person name="Liu L."/>
            <person name="Boyd J.A."/>
            <person name="Deng Y."/>
            <person name="Parks D.H."/>
            <person name="Jiang X."/>
            <person name="Yin X."/>
            <person name="Woodcroft B.J."/>
            <person name="Tyson G.W."/>
            <person name="Hugenholtz P."/>
            <person name="Polz M.F."/>
            <person name="Zhang T."/>
        </authorList>
    </citation>
    <scope>NUCLEOTIDE SEQUENCE</scope>
    <source>
        <strain evidence="4">HKST-UBA02</strain>
    </source>
</reference>
<evidence type="ECO:0000256" key="2">
    <source>
        <dbReference type="SAM" id="Phobius"/>
    </source>
</evidence>
<comment type="caution">
    <text evidence="4">The sequence shown here is derived from an EMBL/GenBank/DDBJ whole genome shotgun (WGS) entry which is preliminary data.</text>
</comment>
<dbReference type="Pfam" id="PF03793">
    <property type="entry name" value="PASTA"/>
    <property type="match status" value="3"/>
</dbReference>
<sequence length="291" mass="30511">MSEATPVPRRRVTVGGTSGGGQSGSGRARWGKRGLRLLWWGAEIFLGVVLGLGIFDKIVMPKVVRKGADVVVPDVSSQPVSEAIAILEGAELRPILSDGKFSPVVPGGMVLSATPAGGIQVKKGRQVFLVPSLGIESRAVPELAGTTLRIAQTKLRSLGLDVGEIRYAAVGDAADGEVLATSPGPGALAPSDGKVQILMSRLKADVPLRMPELTGRPGIETAEWLEGCGFAVEMRETSFPGDAGAIISQDPPSGAAVYPGTTLVLEVAREADESDEEGLGWRERLKRRFGR</sequence>
<feature type="domain" description="PASTA" evidence="3">
    <location>
        <begin position="205"/>
        <end position="269"/>
    </location>
</feature>
<dbReference type="SMART" id="SM00740">
    <property type="entry name" value="PASTA"/>
    <property type="match status" value="3"/>
</dbReference>
<protein>
    <submittedName>
        <fullName evidence="4">PASTA domain-containing protein</fullName>
    </submittedName>
</protein>
<evidence type="ECO:0000259" key="3">
    <source>
        <dbReference type="PROSITE" id="PS51178"/>
    </source>
</evidence>
<proteinExistence type="predicted"/>
<keyword evidence="2" id="KW-0472">Membrane</keyword>
<dbReference type="InterPro" id="IPR005543">
    <property type="entry name" value="PASTA_dom"/>
</dbReference>